<evidence type="ECO:0000256" key="1">
    <source>
        <dbReference type="SAM" id="MobiDB-lite"/>
    </source>
</evidence>
<reference evidence="2 3" key="1">
    <citation type="journal article" date="2024" name="BMC Genomics">
        <title>De novo assembly and annotation of Popillia japonica's genome with initial clues to its potential as an invasive pest.</title>
        <authorList>
            <person name="Cucini C."/>
            <person name="Boschi S."/>
            <person name="Funari R."/>
            <person name="Cardaioli E."/>
            <person name="Iannotti N."/>
            <person name="Marturano G."/>
            <person name="Paoli F."/>
            <person name="Bruttini M."/>
            <person name="Carapelli A."/>
            <person name="Frati F."/>
            <person name="Nardi F."/>
        </authorList>
    </citation>
    <scope>NUCLEOTIDE SEQUENCE [LARGE SCALE GENOMIC DNA]</scope>
    <source>
        <strain evidence="2">DMR45628</strain>
    </source>
</reference>
<comment type="caution">
    <text evidence="2">The sequence shown here is derived from an EMBL/GenBank/DDBJ whole genome shotgun (WGS) entry which is preliminary data.</text>
</comment>
<protein>
    <submittedName>
        <fullName evidence="2">Uncharacterized protein</fullName>
    </submittedName>
</protein>
<dbReference type="Proteomes" id="UP001458880">
    <property type="component" value="Unassembled WGS sequence"/>
</dbReference>
<feature type="region of interest" description="Disordered" evidence="1">
    <location>
        <begin position="132"/>
        <end position="163"/>
    </location>
</feature>
<proteinExistence type="predicted"/>
<feature type="region of interest" description="Disordered" evidence="1">
    <location>
        <begin position="1"/>
        <end position="50"/>
    </location>
</feature>
<dbReference type="AlphaFoldDB" id="A0AAW1IXE3"/>
<dbReference type="EMBL" id="JASPKY010000508">
    <property type="protein sequence ID" value="KAK9694598.1"/>
    <property type="molecule type" value="Genomic_DNA"/>
</dbReference>
<evidence type="ECO:0000313" key="3">
    <source>
        <dbReference type="Proteomes" id="UP001458880"/>
    </source>
</evidence>
<sequence length="163" mass="18637">MLTGPKTDEINEESTDEYLKSKENLREQDDIEGIEEKTDNAQKNSDEITENIQENKKEDIGVGKIAALEDRLIESKEIKQLKNNEIGETVDKTTVDKIKESKEIKQLKNNEIGETVDKTTVDKIKEAMKVENTEEKTDNAKTEDLKNIDNISPDRTKNNIEKN</sequence>
<accession>A0AAW1IXE3</accession>
<keyword evidence="3" id="KW-1185">Reference proteome</keyword>
<evidence type="ECO:0000313" key="2">
    <source>
        <dbReference type="EMBL" id="KAK9694598.1"/>
    </source>
</evidence>
<name>A0AAW1IXE3_POPJA</name>
<gene>
    <name evidence="2" type="ORF">QE152_g33422</name>
</gene>
<feature type="compositionally biased region" description="Basic and acidic residues" evidence="1">
    <location>
        <begin position="17"/>
        <end position="46"/>
    </location>
</feature>
<organism evidence="2 3">
    <name type="scientific">Popillia japonica</name>
    <name type="common">Japanese beetle</name>
    <dbReference type="NCBI Taxonomy" id="7064"/>
    <lineage>
        <taxon>Eukaryota</taxon>
        <taxon>Metazoa</taxon>
        <taxon>Ecdysozoa</taxon>
        <taxon>Arthropoda</taxon>
        <taxon>Hexapoda</taxon>
        <taxon>Insecta</taxon>
        <taxon>Pterygota</taxon>
        <taxon>Neoptera</taxon>
        <taxon>Endopterygota</taxon>
        <taxon>Coleoptera</taxon>
        <taxon>Polyphaga</taxon>
        <taxon>Scarabaeiformia</taxon>
        <taxon>Scarabaeidae</taxon>
        <taxon>Rutelinae</taxon>
        <taxon>Popillia</taxon>
    </lineage>
</organism>